<protein>
    <submittedName>
        <fullName evidence="1">Type I-E CRISPR-associated protein Cas6/Cse3/CasE</fullName>
    </submittedName>
</protein>
<dbReference type="SUPFAM" id="SSF117987">
    <property type="entry name" value="CRISPR-associated protein"/>
    <property type="match status" value="1"/>
</dbReference>
<evidence type="ECO:0000313" key="1">
    <source>
        <dbReference type="EMBL" id="KAA8828172.1"/>
    </source>
</evidence>
<evidence type="ECO:0000313" key="2">
    <source>
        <dbReference type="Proteomes" id="UP000410049"/>
    </source>
</evidence>
<proteinExistence type="predicted"/>
<dbReference type="Pfam" id="PF08798">
    <property type="entry name" value="CRISPR_assoc"/>
    <property type="match status" value="1"/>
</dbReference>
<organism evidence="1 2">
    <name type="scientific">Bifidobacterium myosotis</name>
    <dbReference type="NCBI Taxonomy" id="1630166"/>
    <lineage>
        <taxon>Bacteria</taxon>
        <taxon>Bacillati</taxon>
        <taxon>Actinomycetota</taxon>
        <taxon>Actinomycetes</taxon>
        <taxon>Bifidobacteriales</taxon>
        <taxon>Bifidobacteriaceae</taxon>
        <taxon>Bifidobacterium</taxon>
    </lineage>
</organism>
<name>A0A5M9ZMU5_9BIFI</name>
<gene>
    <name evidence="1" type="ORF">EMO91_06955</name>
</gene>
<sequence length="206" mass="22433">MAREEGGMLIHATATMNTDRFDVRRTLASRERIHAAVMAAADGSARPLWRLDGDRLHVVCDRLAPDRLSARLGGAVVRVEDYGRRIAAIDAGMTLSFALEADPTRTVARPGRRGLRVPVTDPEARLRWLSDRLADAGCRAGRTLIVSETTDRFVKPDRSVAIRRAVRYRGRLTVLDPDRLRATLAAGVGGGKAYGNGLLTVAPIRG</sequence>
<dbReference type="Proteomes" id="UP000410049">
    <property type="component" value="Unassembled WGS sequence"/>
</dbReference>
<dbReference type="EMBL" id="RZUH01000004">
    <property type="protein sequence ID" value="KAA8828172.1"/>
    <property type="molecule type" value="Genomic_DNA"/>
</dbReference>
<dbReference type="AlphaFoldDB" id="A0A5M9ZMU5"/>
<dbReference type="SMART" id="SM01101">
    <property type="entry name" value="CRISPR_assoc"/>
    <property type="match status" value="1"/>
</dbReference>
<accession>A0A5M9ZMU5</accession>
<dbReference type="Gene3D" id="3.30.70.1210">
    <property type="entry name" value="Crispr-associated protein, domain 2"/>
    <property type="match status" value="1"/>
</dbReference>
<comment type="caution">
    <text evidence="1">The sequence shown here is derived from an EMBL/GenBank/DDBJ whole genome shotgun (WGS) entry which is preliminary data.</text>
</comment>
<dbReference type="InterPro" id="IPR010179">
    <property type="entry name" value="CRISPR-assoc_prot_Cse3"/>
</dbReference>
<reference evidence="1 2" key="1">
    <citation type="journal article" date="2019" name="Syst. Appl. Microbiol.">
        <title>Characterization of Bifidobacterium species in feaces of the Egyptian fruit bat: Description of B. vespertilionis sp. nov. and B. rousetti sp. nov.</title>
        <authorList>
            <person name="Modesto M."/>
            <person name="Satti M."/>
            <person name="Watanabe K."/>
            <person name="Puglisi E."/>
            <person name="Morelli L."/>
            <person name="Huang C.-H."/>
            <person name="Liou J.-S."/>
            <person name="Miyashita M."/>
            <person name="Tamura T."/>
            <person name="Saito S."/>
            <person name="Mori K."/>
            <person name="Huang L."/>
            <person name="Sciavilla P."/>
            <person name="Sandri C."/>
            <person name="Spiezio C."/>
            <person name="Vitali F."/>
            <person name="Cavalieri D."/>
            <person name="Perpetuini G."/>
            <person name="Tofalo R."/>
            <person name="Bonetti A."/>
            <person name="Arita M."/>
            <person name="Mattarelli P."/>
        </authorList>
    </citation>
    <scope>NUCLEOTIDE SEQUENCE [LARGE SCALE GENOMIC DNA]</scope>
    <source>
        <strain evidence="1 2">RST17</strain>
    </source>
</reference>